<dbReference type="AlphaFoldDB" id="A0A2U1TAL7"/>
<gene>
    <name evidence="2" type="ORF">DF223_14985</name>
</gene>
<keyword evidence="1" id="KW-1133">Transmembrane helix</keyword>
<reference evidence="3" key="1">
    <citation type="submission" date="2018-04" db="EMBL/GenBank/DDBJ databases">
        <authorList>
            <person name="Liu S."/>
            <person name="Wang Z."/>
            <person name="Li J."/>
        </authorList>
    </citation>
    <scope>NUCLEOTIDE SEQUENCE [LARGE SCALE GENOMIC DNA]</scope>
    <source>
        <strain evidence="3">622</strain>
    </source>
</reference>
<keyword evidence="1" id="KW-0812">Transmembrane</keyword>
<feature type="transmembrane region" description="Helical" evidence="1">
    <location>
        <begin position="95"/>
        <end position="114"/>
    </location>
</feature>
<evidence type="ECO:0000256" key="1">
    <source>
        <dbReference type="SAM" id="Phobius"/>
    </source>
</evidence>
<comment type="caution">
    <text evidence="2">The sequence shown here is derived from an EMBL/GenBank/DDBJ whole genome shotgun (WGS) entry which is preliminary data.</text>
</comment>
<organism evidence="2 3">
    <name type="scientific">Mycetocola zhujimingii</name>
    <dbReference type="NCBI Taxonomy" id="2079792"/>
    <lineage>
        <taxon>Bacteria</taxon>
        <taxon>Bacillati</taxon>
        <taxon>Actinomycetota</taxon>
        <taxon>Actinomycetes</taxon>
        <taxon>Micrococcales</taxon>
        <taxon>Microbacteriaceae</taxon>
        <taxon>Mycetocola</taxon>
    </lineage>
</organism>
<dbReference type="EMBL" id="QEFB01000018">
    <property type="protein sequence ID" value="PWC04735.1"/>
    <property type="molecule type" value="Genomic_DNA"/>
</dbReference>
<protein>
    <submittedName>
        <fullName evidence="2">Uncharacterized protein</fullName>
    </submittedName>
</protein>
<accession>A0A2U1TAL7</accession>
<evidence type="ECO:0000313" key="2">
    <source>
        <dbReference type="EMBL" id="PWC04735.1"/>
    </source>
</evidence>
<dbReference type="Proteomes" id="UP000244962">
    <property type="component" value="Unassembled WGS sequence"/>
</dbReference>
<sequence length="128" mass="13758">MLTGLGLLLTDAHVRLDAAERVIPLTAEERDYFGPDADVMIRSFVTSSLVQGLVSGSGVRTFEVTVSDPDSEGGEVSIIEHSSPKVVVFPGSWHAAPPAMPLFAGIVLLVVALFDRAARWRAQPDTER</sequence>
<proteinExistence type="predicted"/>
<keyword evidence="1" id="KW-0472">Membrane</keyword>
<keyword evidence="3" id="KW-1185">Reference proteome</keyword>
<name>A0A2U1TAL7_9MICO</name>
<evidence type="ECO:0000313" key="3">
    <source>
        <dbReference type="Proteomes" id="UP000244962"/>
    </source>
</evidence>